<evidence type="ECO:0000313" key="2">
    <source>
        <dbReference type="EMBL" id="KAJ2860716.1"/>
    </source>
</evidence>
<feature type="non-terminal residue" evidence="2">
    <location>
        <position position="140"/>
    </location>
</feature>
<accession>A0A9W8IGC5</accession>
<feature type="compositionally biased region" description="Polar residues" evidence="1">
    <location>
        <begin position="22"/>
        <end position="33"/>
    </location>
</feature>
<dbReference type="Proteomes" id="UP001140074">
    <property type="component" value="Unassembled WGS sequence"/>
</dbReference>
<dbReference type="AlphaFoldDB" id="A0A9W8IGC5"/>
<feature type="region of interest" description="Disordered" evidence="1">
    <location>
        <begin position="1"/>
        <end position="33"/>
    </location>
</feature>
<organism evidence="2 3">
    <name type="scientific">Coemansia aciculifera</name>
    <dbReference type="NCBI Taxonomy" id="417176"/>
    <lineage>
        <taxon>Eukaryota</taxon>
        <taxon>Fungi</taxon>
        <taxon>Fungi incertae sedis</taxon>
        <taxon>Zoopagomycota</taxon>
        <taxon>Kickxellomycotina</taxon>
        <taxon>Kickxellomycetes</taxon>
        <taxon>Kickxellales</taxon>
        <taxon>Kickxellaceae</taxon>
        <taxon>Coemansia</taxon>
    </lineage>
</organism>
<reference evidence="2" key="1">
    <citation type="submission" date="2022-07" db="EMBL/GenBank/DDBJ databases">
        <title>Phylogenomic reconstructions and comparative analyses of Kickxellomycotina fungi.</title>
        <authorList>
            <person name="Reynolds N.K."/>
            <person name="Stajich J.E."/>
            <person name="Barry K."/>
            <person name="Grigoriev I.V."/>
            <person name="Crous P."/>
            <person name="Smith M.E."/>
        </authorList>
    </citation>
    <scope>NUCLEOTIDE SEQUENCE</scope>
    <source>
        <strain evidence="2">RSA 476</strain>
    </source>
</reference>
<gene>
    <name evidence="2" type="ORF">GGH94_005344</name>
</gene>
<protein>
    <submittedName>
        <fullName evidence="2">Uncharacterized protein</fullName>
    </submittedName>
</protein>
<proteinExistence type="predicted"/>
<dbReference type="EMBL" id="JANBUY010000276">
    <property type="protein sequence ID" value="KAJ2860716.1"/>
    <property type="molecule type" value="Genomic_DNA"/>
</dbReference>
<keyword evidence="3" id="KW-1185">Reference proteome</keyword>
<evidence type="ECO:0000256" key="1">
    <source>
        <dbReference type="SAM" id="MobiDB-lite"/>
    </source>
</evidence>
<comment type="caution">
    <text evidence="2">The sequence shown here is derived from an EMBL/GenBank/DDBJ whole genome shotgun (WGS) entry which is preliminary data.</text>
</comment>
<evidence type="ECO:0000313" key="3">
    <source>
        <dbReference type="Proteomes" id="UP001140074"/>
    </source>
</evidence>
<name>A0A9W8IGC5_9FUNG</name>
<sequence length="140" mass="16295">MALRAMSTLRSGMQRRAPALTATKTKNQTSGISPEQTQTLFNYVYDQYLDHHKGNEIDWRWVGMHVKVDGNLCKHRFYELQKGLLDHSQPRSPMWSRQELEKVVRNARRAERPLLLTSSGKREVDWNKIAMCVPGRKAEE</sequence>